<dbReference type="GO" id="GO:0031436">
    <property type="term" value="C:BRCA1-BARD1 complex"/>
    <property type="evidence" value="ECO:0007669"/>
    <property type="project" value="TreeGrafter"/>
</dbReference>
<dbReference type="GO" id="GO:0085020">
    <property type="term" value="P:protein K6-linked ubiquitination"/>
    <property type="evidence" value="ECO:0007669"/>
    <property type="project" value="TreeGrafter"/>
</dbReference>
<dbReference type="GO" id="GO:0070531">
    <property type="term" value="C:BRCA1-A complex"/>
    <property type="evidence" value="ECO:0007669"/>
    <property type="project" value="TreeGrafter"/>
</dbReference>
<proteinExistence type="predicted"/>
<keyword evidence="1" id="KW-0677">Repeat</keyword>
<reference evidence="3" key="1">
    <citation type="submission" date="2018-05" db="EMBL/GenBank/DDBJ databases">
        <authorList>
            <person name="Lanie J.A."/>
            <person name="Ng W.-L."/>
            <person name="Kazmierczak K.M."/>
            <person name="Andrzejewski T.M."/>
            <person name="Davidsen T.M."/>
            <person name="Wayne K.J."/>
            <person name="Tettelin H."/>
            <person name="Glass J.I."/>
            <person name="Rusch D."/>
            <person name="Podicherti R."/>
            <person name="Tsui H.-C.T."/>
            <person name="Winkler M.E."/>
        </authorList>
    </citation>
    <scope>NUCLEOTIDE SEQUENCE</scope>
</reference>
<dbReference type="GO" id="GO:0004842">
    <property type="term" value="F:ubiquitin-protein transferase activity"/>
    <property type="evidence" value="ECO:0007669"/>
    <property type="project" value="TreeGrafter"/>
</dbReference>
<protein>
    <submittedName>
        <fullName evidence="3">Uncharacterized protein</fullName>
    </submittedName>
</protein>
<accession>A0A382DQV5</accession>
<dbReference type="Pfam" id="PF12796">
    <property type="entry name" value="Ank_2"/>
    <property type="match status" value="1"/>
</dbReference>
<dbReference type="PROSITE" id="PS50297">
    <property type="entry name" value="ANK_REP_REGION"/>
    <property type="match status" value="1"/>
</dbReference>
<sequence>MLRQQLKRLENCAHQDDCRVDMRSLIVSIVGGFLLVGCGKSQRSTPPAEVEPAEPVAEVPAQPLPLPSKANSAEAVVEATQQLESLKPLSKADKLLFGAAEAGNIEAVNQAMTDGANVNANDDVYGGWTPLHYTAIGGHKEIAKLFLAKGANVNAKNDNVKTPLDIAVQEGRHELANLLRKHGGKTGEELKTEGK</sequence>
<keyword evidence="2" id="KW-0040">ANK repeat</keyword>
<dbReference type="PANTHER" id="PTHR24171:SF8">
    <property type="entry name" value="BRCA1-ASSOCIATED RING DOMAIN PROTEIN 1"/>
    <property type="match status" value="1"/>
</dbReference>
<name>A0A382DQV5_9ZZZZ</name>
<evidence type="ECO:0000256" key="2">
    <source>
        <dbReference type="ARBA" id="ARBA00023043"/>
    </source>
</evidence>
<dbReference type="AlphaFoldDB" id="A0A382DQV5"/>
<organism evidence="3">
    <name type="scientific">marine metagenome</name>
    <dbReference type="NCBI Taxonomy" id="408172"/>
    <lineage>
        <taxon>unclassified sequences</taxon>
        <taxon>metagenomes</taxon>
        <taxon>ecological metagenomes</taxon>
    </lineage>
</organism>
<dbReference type="Gene3D" id="1.25.40.20">
    <property type="entry name" value="Ankyrin repeat-containing domain"/>
    <property type="match status" value="1"/>
</dbReference>
<dbReference type="PANTHER" id="PTHR24171">
    <property type="entry name" value="ANKYRIN REPEAT DOMAIN-CONTAINING PROTEIN 39-RELATED"/>
    <property type="match status" value="1"/>
</dbReference>
<evidence type="ECO:0000256" key="1">
    <source>
        <dbReference type="ARBA" id="ARBA00022737"/>
    </source>
</evidence>
<dbReference type="InterPro" id="IPR002110">
    <property type="entry name" value="Ankyrin_rpt"/>
</dbReference>
<dbReference type="EMBL" id="UINC01040553">
    <property type="protein sequence ID" value="SVB40595.1"/>
    <property type="molecule type" value="Genomic_DNA"/>
</dbReference>
<dbReference type="PROSITE" id="PS50088">
    <property type="entry name" value="ANK_REPEAT"/>
    <property type="match status" value="1"/>
</dbReference>
<dbReference type="SUPFAM" id="SSF48403">
    <property type="entry name" value="Ankyrin repeat"/>
    <property type="match status" value="1"/>
</dbReference>
<dbReference type="InterPro" id="IPR036770">
    <property type="entry name" value="Ankyrin_rpt-contain_sf"/>
</dbReference>
<dbReference type="SMART" id="SM00248">
    <property type="entry name" value="ANK"/>
    <property type="match status" value="3"/>
</dbReference>
<gene>
    <name evidence="3" type="ORF">METZ01_LOCUS193449</name>
</gene>
<evidence type="ECO:0000313" key="3">
    <source>
        <dbReference type="EMBL" id="SVB40595.1"/>
    </source>
</evidence>